<dbReference type="OrthoDB" id="2597931at2"/>
<evidence type="ECO:0008006" key="5">
    <source>
        <dbReference type="Google" id="ProtNLM"/>
    </source>
</evidence>
<keyword evidence="2" id="KW-0812">Transmembrane</keyword>
<comment type="caution">
    <text evidence="3">The sequence shown here is derived from an EMBL/GenBank/DDBJ whole genome shotgun (WGS) entry which is preliminary data.</text>
</comment>
<keyword evidence="2" id="KW-1133">Transmembrane helix</keyword>
<dbReference type="Proteomes" id="UP000180098">
    <property type="component" value="Unassembled WGS sequence"/>
</dbReference>
<sequence>MFNNLQEKVRDLMPEFIAKRKFTPEIHVIRENALSFTIKLVANFLWTLFQLINIPLFIGVLFATGDFLIKFFTLDTYTLFDAEFQKYGMWILYGIVTYFILIQIGAKTRSNMISKELNLIWAVNFFRRGKVKNRFYSIELAEKDFLTLESYMEHQMREQIELREKELKNNIDSLKNTIQRLSVTKAFPSDVLNSFIRINQLFVSSLMEPDSSRHKFEIIMDQIVSEIANMRFFNGQIIQGSIMLEDNHELSIIGQYHLNRVKRKPVKRGEKFAGKVIDQAEMIIIPDIYSKDAEKYGYGPTTDKHKMYQGIMGMPIRELGDDTYKNIGVINLHLADSFYSMLTIGEKEEITAILRVYAQYIVVFKKLKDSGKMSI</sequence>
<keyword evidence="1" id="KW-0175">Coiled coil</keyword>
<evidence type="ECO:0000313" key="3">
    <source>
        <dbReference type="EMBL" id="OIJ09471.1"/>
    </source>
</evidence>
<protein>
    <recommendedName>
        <fullName evidence="5">GAF domain-containing protein</fullName>
    </recommendedName>
</protein>
<keyword evidence="4" id="KW-1185">Reference proteome</keyword>
<feature type="transmembrane region" description="Helical" evidence="2">
    <location>
        <begin position="87"/>
        <end position="106"/>
    </location>
</feature>
<feature type="coiled-coil region" evidence="1">
    <location>
        <begin position="157"/>
        <end position="184"/>
    </location>
</feature>
<gene>
    <name evidence="3" type="ORF">BKP35_16585</name>
</gene>
<reference evidence="3 4" key="1">
    <citation type="submission" date="2016-10" db="EMBL/GenBank/DDBJ databases">
        <title>Draft genome sequences of four alkaliphilic bacteria belonging to the Anaerobacillus genus.</title>
        <authorList>
            <person name="Bassil N.M."/>
            <person name="Lloyd J.R."/>
        </authorList>
    </citation>
    <scope>NUCLEOTIDE SEQUENCE [LARGE SCALE GENOMIC DNA]</scope>
    <source>
        <strain evidence="3 4">DSM 15340</strain>
    </source>
</reference>
<name>A0A1S2LAQ5_9BACI</name>
<accession>A0A1S2LAQ5</accession>
<evidence type="ECO:0000256" key="2">
    <source>
        <dbReference type="SAM" id="Phobius"/>
    </source>
</evidence>
<proteinExistence type="predicted"/>
<feature type="transmembrane region" description="Helical" evidence="2">
    <location>
        <begin position="40"/>
        <end position="63"/>
    </location>
</feature>
<evidence type="ECO:0000313" key="4">
    <source>
        <dbReference type="Proteomes" id="UP000180098"/>
    </source>
</evidence>
<dbReference type="AlphaFoldDB" id="A0A1S2LAQ5"/>
<organism evidence="3 4">
    <name type="scientific">Anaerobacillus arseniciselenatis</name>
    <dbReference type="NCBI Taxonomy" id="85682"/>
    <lineage>
        <taxon>Bacteria</taxon>
        <taxon>Bacillati</taxon>
        <taxon>Bacillota</taxon>
        <taxon>Bacilli</taxon>
        <taxon>Bacillales</taxon>
        <taxon>Bacillaceae</taxon>
        <taxon>Anaerobacillus</taxon>
    </lineage>
</organism>
<dbReference type="EMBL" id="MLQQ01000044">
    <property type="protein sequence ID" value="OIJ09471.1"/>
    <property type="molecule type" value="Genomic_DNA"/>
</dbReference>
<dbReference type="InterPro" id="IPR029016">
    <property type="entry name" value="GAF-like_dom_sf"/>
</dbReference>
<evidence type="ECO:0000256" key="1">
    <source>
        <dbReference type="SAM" id="Coils"/>
    </source>
</evidence>
<keyword evidence="2" id="KW-0472">Membrane</keyword>
<dbReference type="Gene3D" id="3.30.450.40">
    <property type="match status" value="1"/>
</dbReference>
<dbReference type="RefSeq" id="WP_071314496.1">
    <property type="nucleotide sequence ID" value="NZ_MLQQ01000044.1"/>
</dbReference>